<evidence type="ECO:0000256" key="4">
    <source>
        <dbReference type="ARBA" id="ARBA00022801"/>
    </source>
</evidence>
<feature type="region of interest" description="Disordered" evidence="10">
    <location>
        <begin position="1"/>
        <end position="118"/>
    </location>
</feature>
<evidence type="ECO:0000256" key="1">
    <source>
        <dbReference type="ARBA" id="ARBA00004123"/>
    </source>
</evidence>
<evidence type="ECO:0000256" key="7">
    <source>
        <dbReference type="ARBA" id="ARBA00023187"/>
    </source>
</evidence>
<dbReference type="Gene3D" id="3.40.50.300">
    <property type="entry name" value="P-loop containing nucleotide triphosphate hydrolases"/>
    <property type="match status" value="2"/>
</dbReference>
<dbReference type="InterPro" id="IPR056149">
    <property type="entry name" value="PRP5/DDX46/KHDC4_KH"/>
</dbReference>
<evidence type="ECO:0000256" key="5">
    <source>
        <dbReference type="ARBA" id="ARBA00022806"/>
    </source>
</evidence>
<dbReference type="Pfam" id="PF00271">
    <property type="entry name" value="Helicase_C"/>
    <property type="match status" value="1"/>
</dbReference>
<evidence type="ECO:0000256" key="8">
    <source>
        <dbReference type="ARBA" id="ARBA00023242"/>
    </source>
</evidence>
<protein>
    <recommendedName>
        <fullName evidence="2">RNA helicase</fullName>
        <ecNumber evidence="2">3.6.4.13</ecNumber>
    </recommendedName>
</protein>
<dbReference type="AlphaFoldDB" id="A0A1Y1UP04"/>
<feature type="domain" description="Helicase ATP-binding" evidence="11">
    <location>
        <begin position="361"/>
        <end position="539"/>
    </location>
</feature>
<keyword evidence="6" id="KW-0067">ATP-binding</keyword>
<dbReference type="EMBL" id="NBSH01000002">
    <property type="protein sequence ID" value="ORX39780.1"/>
    <property type="molecule type" value="Genomic_DNA"/>
</dbReference>
<dbReference type="EC" id="3.6.4.13" evidence="2"/>
<dbReference type="GeneID" id="33559645"/>
<accession>A0A1Y1UP04</accession>
<gene>
    <name evidence="13" type="ORF">BD324DRAFT_648407</name>
</gene>
<evidence type="ECO:0000259" key="12">
    <source>
        <dbReference type="PROSITE" id="PS51194"/>
    </source>
</evidence>
<evidence type="ECO:0000256" key="10">
    <source>
        <dbReference type="SAM" id="MobiDB-lite"/>
    </source>
</evidence>
<dbReference type="InterPro" id="IPR027417">
    <property type="entry name" value="P-loop_NTPase"/>
</dbReference>
<dbReference type="STRING" id="4999.A0A1Y1UP04"/>
<comment type="subcellular location">
    <subcellularLocation>
        <location evidence="1">Nucleus</location>
    </subcellularLocation>
</comment>
<reference evidence="13 14" key="1">
    <citation type="submission" date="2017-03" db="EMBL/GenBank/DDBJ databases">
        <title>Widespread Adenine N6-methylation of Active Genes in Fungi.</title>
        <authorList>
            <consortium name="DOE Joint Genome Institute"/>
            <person name="Mondo S.J."/>
            <person name="Dannebaum R.O."/>
            <person name="Kuo R.C."/>
            <person name="Louie K.B."/>
            <person name="Bewick A.J."/>
            <person name="Labutti K."/>
            <person name="Haridas S."/>
            <person name="Kuo A."/>
            <person name="Salamov A."/>
            <person name="Ahrendt S.R."/>
            <person name="Lau R."/>
            <person name="Bowen B.P."/>
            <person name="Lipzen A."/>
            <person name="Sullivan W."/>
            <person name="Andreopoulos W.B."/>
            <person name="Clum A."/>
            <person name="Lindquist E."/>
            <person name="Daum C."/>
            <person name="Northen T.R."/>
            <person name="Ramamoorthy G."/>
            <person name="Schmitz R.J."/>
            <person name="Gryganskyi A."/>
            <person name="Culley D."/>
            <person name="Magnuson J."/>
            <person name="James T.Y."/>
            <person name="O'Malley M.A."/>
            <person name="Stajich J.E."/>
            <person name="Spatafora J.W."/>
            <person name="Visel A."/>
            <person name="Grigoriev I.V."/>
        </authorList>
    </citation>
    <scope>NUCLEOTIDE SEQUENCE [LARGE SCALE GENOMIC DNA]</scope>
    <source>
        <strain evidence="13 14">NRRL Y-17943</strain>
    </source>
</reference>
<dbReference type="GO" id="GO:0008380">
    <property type="term" value="P:RNA splicing"/>
    <property type="evidence" value="ECO:0007669"/>
    <property type="project" value="UniProtKB-KW"/>
</dbReference>
<sequence length="1003" mass="109879">MSRRDHDSPREKERDARRSDRDRSPAKSSPAPVTPNPGGQSPAPNGEDAKPKTAKERLEAWKRQRELKNKTDSSTPEPAAAAAAAEKKHSFSATPSASGTASLPPKPTGFSRVGLSRIGLPMKPGSAPLKKSALAFDDEVSTDRKLEKLDLPEVNPEVQSGEAAQLEVIGGDMAAEEVEADIKPSVENGDSDAMDVDKKPEAADEEDEEDPLDAFMKANTEQVKQVNTSDARRLGLLGDGEESEDEAEIKNKQEEELEKAEAILQLAATKSRKKDLPKPDHSKIDYEPFRKSFYVPPVESFDMSEEEVELMRLEMDGIKIRGKDAPRPVRNWGAFGLPTSCLDLIEKKEWAAPTSIQAQTIPAIMSGRDVIGIAKTGSGKTIAFLLPLFRHVKDQRPVGSNEGPIAVVMSPTRELAMQTYREAKSFLNVLNVRASCCVGGQSISEDIASMKKGSEVVFCTPGRMIDLLTANNGRVTNLRRCTYIVLDEADRMFDMGFEPQVMKIIDNVRPSAQKVLLSATFPKLMESLATKILKSPLEITVGGRSVVAPEIDQRVEVREADTKFTRLLEILGDLSQENPNEDVRSLIFVDRQEGADDLFRELLQRGYVCASLHGGKEQVDRDEAIKNFKNGDVPTIVATSVAARGLDVKELKLVVNYDAPNHLEDYVHRAGRTGRAGNTGRCITFITPDQDKFSVDIVRALEASNAFIPPELKEMSDKFLAKIKAGKAKAASSGFHGKGLERIERKREEKDRAEKVTYGDTSEAVSLSSREGAVIPYKPKTNEFKPPETSHKGDSDYTFTEIHIEIIDGPAPDRPTNPELWSSAGPGTAPSADKKSTSALPKQTLEALEKAKREGRSVDAERLAKVVQRLTDSIQLTKQEKFAAAIAVEAPRKGKDPDATNHHSIAPINDYPQKARWNVTSKEALVYLNEMSQASITMRGQYYPPGAEPPAGGEPKLYLLIESNDREKVVAAVDEIRRRLIEGSMSALESADRGGAAGGRYSV</sequence>
<dbReference type="GO" id="GO:0005524">
    <property type="term" value="F:ATP binding"/>
    <property type="evidence" value="ECO:0007669"/>
    <property type="project" value="UniProtKB-KW"/>
</dbReference>
<dbReference type="Pfam" id="PF00270">
    <property type="entry name" value="DEAD"/>
    <property type="match status" value="1"/>
</dbReference>
<dbReference type="SMART" id="SM00490">
    <property type="entry name" value="HELICc"/>
    <property type="match status" value="1"/>
</dbReference>
<dbReference type="CDD" id="cd18787">
    <property type="entry name" value="SF2_C_DEAD"/>
    <property type="match status" value="1"/>
</dbReference>
<evidence type="ECO:0000313" key="13">
    <source>
        <dbReference type="EMBL" id="ORX39780.1"/>
    </source>
</evidence>
<dbReference type="InterPro" id="IPR000629">
    <property type="entry name" value="RNA-helicase_DEAD-box_CS"/>
</dbReference>
<feature type="region of interest" description="Disordered" evidence="10">
    <location>
        <begin position="181"/>
        <end position="256"/>
    </location>
</feature>
<comment type="caution">
    <text evidence="13">The sequence shown here is derived from an EMBL/GenBank/DDBJ whole genome shotgun (WGS) entry which is preliminary data.</text>
</comment>
<dbReference type="PROSITE" id="PS51194">
    <property type="entry name" value="HELICASE_CTER"/>
    <property type="match status" value="1"/>
</dbReference>
<keyword evidence="8" id="KW-0539">Nucleus</keyword>
<dbReference type="InterPro" id="IPR014001">
    <property type="entry name" value="Helicase_ATP-bd"/>
</dbReference>
<evidence type="ECO:0000256" key="6">
    <source>
        <dbReference type="ARBA" id="ARBA00022840"/>
    </source>
</evidence>
<dbReference type="OrthoDB" id="196131at2759"/>
<dbReference type="PROSITE" id="PS00039">
    <property type="entry name" value="DEAD_ATP_HELICASE"/>
    <property type="match status" value="1"/>
</dbReference>
<feature type="compositionally biased region" description="Basic and acidic residues" evidence="10">
    <location>
        <begin position="47"/>
        <end position="71"/>
    </location>
</feature>
<dbReference type="FunCoup" id="A0A1Y1UP04">
    <property type="interactions" value="832"/>
</dbReference>
<feature type="compositionally biased region" description="Acidic residues" evidence="10">
    <location>
        <begin position="203"/>
        <end position="212"/>
    </location>
</feature>
<dbReference type="Pfam" id="PF23469">
    <property type="entry name" value="KH_12"/>
    <property type="match status" value="1"/>
</dbReference>
<keyword evidence="14" id="KW-1185">Reference proteome</keyword>
<dbReference type="FunFam" id="3.40.50.300:FF:000079">
    <property type="entry name" value="probable ATP-dependent RNA helicase DDX17"/>
    <property type="match status" value="1"/>
</dbReference>
<evidence type="ECO:0000259" key="11">
    <source>
        <dbReference type="PROSITE" id="PS51192"/>
    </source>
</evidence>
<dbReference type="InterPro" id="IPR011545">
    <property type="entry name" value="DEAD/DEAH_box_helicase_dom"/>
</dbReference>
<keyword evidence="5" id="KW-0347">Helicase</keyword>
<keyword evidence="3" id="KW-0547">Nucleotide-binding</keyword>
<comment type="similarity">
    <text evidence="9">Belongs to the DEAD box helicase family. DDX46/PRP5 subfamily.</text>
</comment>
<feature type="compositionally biased region" description="Polar residues" evidence="10">
    <location>
        <begin position="219"/>
        <end position="228"/>
    </location>
</feature>
<keyword evidence="4" id="KW-0378">Hydrolase</keyword>
<dbReference type="GO" id="GO:0003724">
    <property type="term" value="F:RNA helicase activity"/>
    <property type="evidence" value="ECO:0007669"/>
    <property type="project" value="UniProtKB-EC"/>
</dbReference>
<evidence type="ECO:0000313" key="14">
    <source>
        <dbReference type="Proteomes" id="UP000193218"/>
    </source>
</evidence>
<dbReference type="InParanoid" id="A0A1Y1UP04"/>
<organism evidence="13 14">
    <name type="scientific">Kockovaella imperatae</name>
    <dbReference type="NCBI Taxonomy" id="4999"/>
    <lineage>
        <taxon>Eukaryota</taxon>
        <taxon>Fungi</taxon>
        <taxon>Dikarya</taxon>
        <taxon>Basidiomycota</taxon>
        <taxon>Agaricomycotina</taxon>
        <taxon>Tremellomycetes</taxon>
        <taxon>Tremellales</taxon>
        <taxon>Cuniculitremaceae</taxon>
        <taxon>Kockovaella</taxon>
    </lineage>
</organism>
<evidence type="ECO:0000256" key="2">
    <source>
        <dbReference type="ARBA" id="ARBA00012552"/>
    </source>
</evidence>
<feature type="domain" description="Helicase C-terminal" evidence="12">
    <location>
        <begin position="566"/>
        <end position="716"/>
    </location>
</feature>
<feature type="compositionally biased region" description="Polar residues" evidence="10">
    <location>
        <begin position="91"/>
        <end position="101"/>
    </location>
</feature>
<dbReference type="GO" id="GO:0003676">
    <property type="term" value="F:nucleic acid binding"/>
    <property type="evidence" value="ECO:0007669"/>
    <property type="project" value="InterPro"/>
</dbReference>
<keyword evidence="7" id="KW-0507">mRNA processing</keyword>
<feature type="compositionally biased region" description="Basic and acidic residues" evidence="10">
    <location>
        <begin position="1"/>
        <end position="25"/>
    </location>
</feature>
<dbReference type="PANTHER" id="PTHR47958">
    <property type="entry name" value="ATP-DEPENDENT RNA HELICASE DBP3"/>
    <property type="match status" value="1"/>
</dbReference>
<dbReference type="SUPFAM" id="SSF52540">
    <property type="entry name" value="P-loop containing nucleoside triphosphate hydrolases"/>
    <property type="match status" value="1"/>
</dbReference>
<dbReference type="Proteomes" id="UP000193218">
    <property type="component" value="Unassembled WGS sequence"/>
</dbReference>
<dbReference type="SMART" id="SM00487">
    <property type="entry name" value="DEXDc"/>
    <property type="match status" value="1"/>
</dbReference>
<proteinExistence type="inferred from homology"/>
<dbReference type="CDD" id="cd17953">
    <property type="entry name" value="DEADc_DDX46"/>
    <property type="match status" value="1"/>
</dbReference>
<keyword evidence="7" id="KW-0508">mRNA splicing</keyword>
<feature type="region of interest" description="Disordered" evidence="10">
    <location>
        <begin position="808"/>
        <end position="841"/>
    </location>
</feature>
<dbReference type="PROSITE" id="PS51192">
    <property type="entry name" value="HELICASE_ATP_BIND_1"/>
    <property type="match status" value="1"/>
</dbReference>
<dbReference type="InterPro" id="IPR001650">
    <property type="entry name" value="Helicase_C-like"/>
</dbReference>
<evidence type="ECO:0000256" key="3">
    <source>
        <dbReference type="ARBA" id="ARBA00022741"/>
    </source>
</evidence>
<dbReference type="GO" id="GO:0005634">
    <property type="term" value="C:nucleus"/>
    <property type="evidence" value="ECO:0007669"/>
    <property type="project" value="UniProtKB-SubCell"/>
</dbReference>
<evidence type="ECO:0000256" key="9">
    <source>
        <dbReference type="ARBA" id="ARBA00038511"/>
    </source>
</evidence>
<name>A0A1Y1UP04_9TREE</name>
<dbReference type="GO" id="GO:0016787">
    <property type="term" value="F:hydrolase activity"/>
    <property type="evidence" value="ECO:0007669"/>
    <property type="project" value="UniProtKB-KW"/>
</dbReference>
<dbReference type="RefSeq" id="XP_021873565.1">
    <property type="nucleotide sequence ID" value="XM_022017836.1"/>
</dbReference>